<evidence type="ECO:0000256" key="1">
    <source>
        <dbReference type="SAM" id="MobiDB-lite"/>
    </source>
</evidence>
<name>A0A2Z7BNN4_9LAMI</name>
<protein>
    <submittedName>
        <fullName evidence="2">Uncharacterized protein</fullName>
    </submittedName>
</protein>
<reference evidence="2 3" key="1">
    <citation type="journal article" date="2015" name="Proc. Natl. Acad. Sci. U.S.A.">
        <title>The resurrection genome of Boea hygrometrica: A blueprint for survival of dehydration.</title>
        <authorList>
            <person name="Xiao L."/>
            <person name="Yang G."/>
            <person name="Zhang L."/>
            <person name="Yang X."/>
            <person name="Zhao S."/>
            <person name="Ji Z."/>
            <person name="Zhou Q."/>
            <person name="Hu M."/>
            <person name="Wang Y."/>
            <person name="Chen M."/>
            <person name="Xu Y."/>
            <person name="Jin H."/>
            <person name="Xiao X."/>
            <person name="Hu G."/>
            <person name="Bao F."/>
            <person name="Hu Y."/>
            <person name="Wan P."/>
            <person name="Li L."/>
            <person name="Deng X."/>
            <person name="Kuang T."/>
            <person name="Xiang C."/>
            <person name="Zhu J.K."/>
            <person name="Oliver M.J."/>
            <person name="He Y."/>
        </authorList>
    </citation>
    <scope>NUCLEOTIDE SEQUENCE [LARGE SCALE GENOMIC DNA]</scope>
    <source>
        <strain evidence="3">cv. XS01</strain>
    </source>
</reference>
<dbReference type="Proteomes" id="UP000250235">
    <property type="component" value="Unassembled WGS sequence"/>
</dbReference>
<organism evidence="2 3">
    <name type="scientific">Dorcoceras hygrometricum</name>
    <dbReference type="NCBI Taxonomy" id="472368"/>
    <lineage>
        <taxon>Eukaryota</taxon>
        <taxon>Viridiplantae</taxon>
        <taxon>Streptophyta</taxon>
        <taxon>Embryophyta</taxon>
        <taxon>Tracheophyta</taxon>
        <taxon>Spermatophyta</taxon>
        <taxon>Magnoliopsida</taxon>
        <taxon>eudicotyledons</taxon>
        <taxon>Gunneridae</taxon>
        <taxon>Pentapetalae</taxon>
        <taxon>asterids</taxon>
        <taxon>lamiids</taxon>
        <taxon>Lamiales</taxon>
        <taxon>Gesneriaceae</taxon>
        <taxon>Didymocarpoideae</taxon>
        <taxon>Trichosporeae</taxon>
        <taxon>Loxocarpinae</taxon>
        <taxon>Dorcoceras</taxon>
    </lineage>
</organism>
<dbReference type="AlphaFoldDB" id="A0A2Z7BNN4"/>
<keyword evidence="3" id="KW-1185">Reference proteome</keyword>
<evidence type="ECO:0000313" key="3">
    <source>
        <dbReference type="Proteomes" id="UP000250235"/>
    </source>
</evidence>
<accession>A0A2Z7BNN4</accession>
<evidence type="ECO:0000313" key="2">
    <source>
        <dbReference type="EMBL" id="KZV36079.1"/>
    </source>
</evidence>
<sequence length="91" mass="9722">MASNDNPWGGSNAPANPSRLGGSNPKLSQKFSENFGRTKEVTATGVRKTKAVASVGLEKTKVVASKVKEGASVGVNWIKVKYNKSKLFQKK</sequence>
<gene>
    <name evidence="2" type="ORF">F511_23276</name>
</gene>
<proteinExistence type="predicted"/>
<dbReference type="PANTHER" id="PTHR33386">
    <property type="entry name" value="OS02G0740600 PROTEIN"/>
    <property type="match status" value="1"/>
</dbReference>
<dbReference type="EMBL" id="KV003936">
    <property type="protein sequence ID" value="KZV36079.1"/>
    <property type="molecule type" value="Genomic_DNA"/>
</dbReference>
<dbReference type="OrthoDB" id="906073at2759"/>
<feature type="region of interest" description="Disordered" evidence="1">
    <location>
        <begin position="1"/>
        <end position="36"/>
    </location>
</feature>
<dbReference type="PANTHER" id="PTHR33386:SF23">
    <property type="match status" value="1"/>
</dbReference>